<protein>
    <submittedName>
        <fullName evidence="4">Dehydrogenase azaJ</fullName>
    </submittedName>
</protein>
<dbReference type="PANTHER" id="PTHR45348:SF2">
    <property type="entry name" value="ZINC-TYPE ALCOHOL DEHYDROGENASE-LIKE PROTEIN C2E1P3.01"/>
    <property type="match status" value="1"/>
</dbReference>
<dbReference type="InterPro" id="IPR013154">
    <property type="entry name" value="ADH-like_N"/>
</dbReference>
<dbReference type="OrthoDB" id="48317at2759"/>
<dbReference type="Gene3D" id="3.90.180.10">
    <property type="entry name" value="Medium-chain alcohol dehydrogenases, catalytic domain"/>
    <property type="match status" value="1"/>
</dbReference>
<name>A0A7J6IJA7_COLFN</name>
<keyword evidence="5" id="KW-1185">Reference proteome</keyword>
<gene>
    <name evidence="4" type="primary">azaJ-1</name>
    <name evidence="4" type="ORF">CGGC5_v015301</name>
</gene>
<dbReference type="RefSeq" id="XP_031880790.2">
    <property type="nucleotide sequence ID" value="XM_032022245.2"/>
</dbReference>
<dbReference type="AlphaFoldDB" id="A0A7J6IJA7"/>
<dbReference type="SUPFAM" id="SSF51735">
    <property type="entry name" value="NAD(P)-binding Rossmann-fold domains"/>
    <property type="match status" value="1"/>
</dbReference>
<dbReference type="CDD" id="cd08249">
    <property type="entry name" value="enoyl_reductase_like"/>
    <property type="match status" value="1"/>
</dbReference>
<dbReference type="Pfam" id="PF08240">
    <property type="entry name" value="ADH_N"/>
    <property type="match status" value="1"/>
</dbReference>
<reference evidence="4 5" key="2">
    <citation type="submission" date="2020-04" db="EMBL/GenBank/DDBJ databases">
        <title>Genome sequencing and assembly of multiple isolates from the Colletotrichum gloeosporioides species complex.</title>
        <authorList>
            <person name="Gan P."/>
            <person name="Shirasu K."/>
        </authorList>
    </citation>
    <scope>NUCLEOTIDE SEQUENCE [LARGE SCALE GENOMIC DNA]</scope>
    <source>
        <strain evidence="4 5">Nara gc5</strain>
    </source>
</reference>
<dbReference type="GO" id="GO:0016651">
    <property type="term" value="F:oxidoreductase activity, acting on NAD(P)H"/>
    <property type="evidence" value="ECO:0007669"/>
    <property type="project" value="InterPro"/>
</dbReference>
<evidence type="ECO:0000256" key="2">
    <source>
        <dbReference type="ARBA" id="ARBA00023002"/>
    </source>
</evidence>
<proteinExistence type="inferred from homology"/>
<sequence>MMPENRAAWLMAKKVKPLSVAPAPYTPPGQDEIVIRNRAVAINPVDCFKQEAGDILYGWVKYPCILGNDVAGEVVEIGPGAGAKRFKIGDRVLGHAVGLDKRSNKASEGGFQEYVVLRTKLTTPIPESMTFEEACVIPLGASTAACGLFMKDFLGLQYPYVNSKPNGETLLVWGGSTSVGCNAIQLAVGAGYEVIATASPKNFEYLKSLGSKEVFDYRSPTVVQDIISTYKNRKFAGALAIGAGSMVHCVDVVSVVKGRKFVAQASVAGPGKPPSGAKDLFSTIRAVTCESVIVFVKSKLNGVGNKFIWGSDVIESEVGEAVYRDFLPEALEQGRYVPAPKPRIIGQGLGLVQDGFDVVMKGVSATKVVVSV</sequence>
<feature type="domain" description="Enoyl reductase (ER)" evidence="3">
    <location>
        <begin position="13"/>
        <end position="370"/>
    </location>
</feature>
<dbReference type="InParanoid" id="A0A7J6IJA7"/>
<evidence type="ECO:0000256" key="1">
    <source>
        <dbReference type="ARBA" id="ARBA00008072"/>
    </source>
</evidence>
<comment type="similarity">
    <text evidence="1">Belongs to the zinc-containing alcohol dehydrogenase family.</text>
</comment>
<dbReference type="InterPro" id="IPR036291">
    <property type="entry name" value="NAD(P)-bd_dom_sf"/>
</dbReference>
<evidence type="ECO:0000259" key="3">
    <source>
        <dbReference type="SMART" id="SM00829"/>
    </source>
</evidence>
<accession>A0A7J6IJA7</accession>
<dbReference type="Gene3D" id="3.40.50.720">
    <property type="entry name" value="NAD(P)-binding Rossmann-like Domain"/>
    <property type="match status" value="1"/>
</dbReference>
<dbReference type="SMART" id="SM00829">
    <property type="entry name" value="PKS_ER"/>
    <property type="match status" value="1"/>
</dbReference>
<dbReference type="GeneID" id="43606440"/>
<dbReference type="Proteomes" id="UP000011096">
    <property type="component" value="Unassembled WGS sequence"/>
</dbReference>
<comment type="caution">
    <text evidence="4">The sequence shown here is derived from an EMBL/GenBank/DDBJ whole genome shotgun (WGS) entry which is preliminary data.</text>
</comment>
<dbReference type="EMBL" id="ANPB02000009">
    <property type="protein sequence ID" value="KAF4475875.1"/>
    <property type="molecule type" value="Genomic_DNA"/>
</dbReference>
<evidence type="ECO:0000313" key="4">
    <source>
        <dbReference type="EMBL" id="KAF4475875.1"/>
    </source>
</evidence>
<dbReference type="SUPFAM" id="SSF50129">
    <property type="entry name" value="GroES-like"/>
    <property type="match status" value="1"/>
</dbReference>
<dbReference type="InterPro" id="IPR047122">
    <property type="entry name" value="Trans-enoyl_RdTase-like"/>
</dbReference>
<organism evidence="4 5">
    <name type="scientific">Colletotrichum fructicola (strain Nara gc5)</name>
    <name type="common">Anthracnose fungus</name>
    <name type="synonym">Colletotrichum gloeosporioides (strain Nara gc5)</name>
    <dbReference type="NCBI Taxonomy" id="1213859"/>
    <lineage>
        <taxon>Eukaryota</taxon>
        <taxon>Fungi</taxon>
        <taxon>Dikarya</taxon>
        <taxon>Ascomycota</taxon>
        <taxon>Pezizomycotina</taxon>
        <taxon>Sordariomycetes</taxon>
        <taxon>Hypocreomycetidae</taxon>
        <taxon>Glomerellales</taxon>
        <taxon>Glomerellaceae</taxon>
        <taxon>Colletotrichum</taxon>
        <taxon>Colletotrichum gloeosporioides species complex</taxon>
    </lineage>
</organism>
<evidence type="ECO:0000313" key="5">
    <source>
        <dbReference type="Proteomes" id="UP000011096"/>
    </source>
</evidence>
<dbReference type="PANTHER" id="PTHR45348">
    <property type="entry name" value="HYPOTHETICAL OXIDOREDUCTASE (EUROFUNG)"/>
    <property type="match status" value="1"/>
</dbReference>
<dbReference type="InterPro" id="IPR020843">
    <property type="entry name" value="ER"/>
</dbReference>
<reference evidence="4 5" key="1">
    <citation type="submission" date="2012-08" db="EMBL/GenBank/DDBJ databases">
        <authorList>
            <person name="Gan P.H.P."/>
            <person name="Ikeda K."/>
            <person name="Irieda H."/>
            <person name="Narusaka M."/>
            <person name="O'Connell R.J."/>
            <person name="Narusaka Y."/>
            <person name="Takano Y."/>
            <person name="Kubo Y."/>
            <person name="Shirasu K."/>
        </authorList>
    </citation>
    <scope>NUCLEOTIDE SEQUENCE [LARGE SCALE GENOMIC DNA]</scope>
    <source>
        <strain evidence="4 5">Nara gc5</strain>
    </source>
</reference>
<keyword evidence="2" id="KW-0560">Oxidoreductase</keyword>
<dbReference type="InterPro" id="IPR011032">
    <property type="entry name" value="GroES-like_sf"/>
</dbReference>